<dbReference type="InterPro" id="IPR036188">
    <property type="entry name" value="FAD/NAD-bd_sf"/>
</dbReference>
<dbReference type="GO" id="GO:0016491">
    <property type="term" value="F:oxidoreductase activity"/>
    <property type="evidence" value="ECO:0007669"/>
    <property type="project" value="InterPro"/>
</dbReference>
<comment type="caution">
    <text evidence="7">The sequence shown here is derived from an EMBL/GenBank/DDBJ whole genome shotgun (WGS) entry which is preliminary data.</text>
</comment>
<dbReference type="AlphaFoldDB" id="A0AAD9S952"/>
<evidence type="ECO:0000256" key="1">
    <source>
        <dbReference type="ARBA" id="ARBA00004141"/>
    </source>
</evidence>
<feature type="transmembrane region" description="Helical" evidence="5">
    <location>
        <begin position="278"/>
        <end position="295"/>
    </location>
</feature>
<keyword evidence="8" id="KW-1185">Reference proteome</keyword>
<dbReference type="Gene3D" id="3.50.50.100">
    <property type="match status" value="1"/>
</dbReference>
<feature type="transmembrane region" description="Helical" evidence="5">
    <location>
        <begin position="379"/>
        <end position="397"/>
    </location>
</feature>
<comment type="subcellular location">
    <subcellularLocation>
        <location evidence="1">Membrane</location>
        <topology evidence="1">Multi-pass membrane protein</topology>
    </subcellularLocation>
</comment>
<dbReference type="InterPro" id="IPR011701">
    <property type="entry name" value="MFS"/>
</dbReference>
<evidence type="ECO:0000256" key="2">
    <source>
        <dbReference type="ARBA" id="ARBA00022692"/>
    </source>
</evidence>
<feature type="transmembrane region" description="Helical" evidence="5">
    <location>
        <begin position="409"/>
        <end position="426"/>
    </location>
</feature>
<evidence type="ECO:0000313" key="8">
    <source>
        <dbReference type="Proteomes" id="UP001265746"/>
    </source>
</evidence>
<reference evidence="7" key="1">
    <citation type="submission" date="2023-06" db="EMBL/GenBank/DDBJ databases">
        <authorList>
            <person name="Noh H."/>
        </authorList>
    </citation>
    <scope>NUCLEOTIDE SEQUENCE</scope>
    <source>
        <strain evidence="7">DUCC20226</strain>
    </source>
</reference>
<dbReference type="InterPro" id="IPR020846">
    <property type="entry name" value="MFS_dom"/>
</dbReference>
<dbReference type="Pfam" id="PF07690">
    <property type="entry name" value="MFS_1"/>
    <property type="match status" value="1"/>
</dbReference>
<evidence type="ECO:0000256" key="3">
    <source>
        <dbReference type="ARBA" id="ARBA00022989"/>
    </source>
</evidence>
<feature type="domain" description="Major facilitator superfamily (MFS) profile" evidence="6">
    <location>
        <begin position="52"/>
        <end position="541"/>
    </location>
</feature>
<dbReference type="SUPFAM" id="SSF103473">
    <property type="entry name" value="MFS general substrate transporter"/>
    <property type="match status" value="1"/>
</dbReference>
<evidence type="ECO:0000313" key="7">
    <source>
        <dbReference type="EMBL" id="KAK2601368.1"/>
    </source>
</evidence>
<evidence type="ECO:0000256" key="4">
    <source>
        <dbReference type="ARBA" id="ARBA00023136"/>
    </source>
</evidence>
<feature type="transmembrane region" description="Helical" evidence="5">
    <location>
        <begin position="108"/>
        <end position="134"/>
    </location>
</feature>
<dbReference type="PROSITE" id="PS50850">
    <property type="entry name" value="MFS"/>
    <property type="match status" value="1"/>
</dbReference>
<feature type="transmembrane region" description="Helical" evidence="5">
    <location>
        <begin position="247"/>
        <end position="266"/>
    </location>
</feature>
<feature type="transmembrane region" description="Helical" evidence="5">
    <location>
        <begin position="174"/>
        <end position="194"/>
    </location>
</feature>
<dbReference type="PANTHER" id="PTHR23501">
    <property type="entry name" value="MAJOR FACILITATOR SUPERFAMILY"/>
    <property type="match status" value="1"/>
</dbReference>
<keyword evidence="3 5" id="KW-1133">Transmembrane helix</keyword>
<dbReference type="EMBL" id="JAUJFL010000006">
    <property type="protein sequence ID" value="KAK2601368.1"/>
    <property type="molecule type" value="Genomic_DNA"/>
</dbReference>
<name>A0AAD9S952_PHOAM</name>
<dbReference type="PANTHER" id="PTHR23501:SF199">
    <property type="entry name" value="MFS EFFLUX TRANSPORTER INPD-RELATED"/>
    <property type="match status" value="1"/>
</dbReference>
<keyword evidence="2 5" id="KW-0812">Transmembrane</keyword>
<evidence type="ECO:0000256" key="5">
    <source>
        <dbReference type="SAM" id="Phobius"/>
    </source>
</evidence>
<dbReference type="SUPFAM" id="SSF51905">
    <property type="entry name" value="FAD/NAD(P)-binding domain"/>
    <property type="match status" value="1"/>
</dbReference>
<feature type="transmembrane region" description="Helical" evidence="5">
    <location>
        <begin position="352"/>
        <end position="373"/>
    </location>
</feature>
<dbReference type="Pfam" id="PF07992">
    <property type="entry name" value="Pyr_redox_2"/>
    <property type="match status" value="1"/>
</dbReference>
<dbReference type="Gene3D" id="1.20.1250.20">
    <property type="entry name" value="MFS general substrate transporter like domains"/>
    <property type="match status" value="2"/>
</dbReference>
<dbReference type="GO" id="GO:0022857">
    <property type="term" value="F:transmembrane transporter activity"/>
    <property type="evidence" value="ECO:0007669"/>
    <property type="project" value="InterPro"/>
</dbReference>
<protein>
    <recommendedName>
        <fullName evidence="6">Major facilitator superfamily (MFS) profile domain-containing protein</fullName>
    </recommendedName>
</protein>
<dbReference type="Proteomes" id="UP001265746">
    <property type="component" value="Unassembled WGS sequence"/>
</dbReference>
<feature type="transmembrane region" description="Helical" evidence="5">
    <location>
        <begin position="446"/>
        <end position="467"/>
    </location>
</feature>
<dbReference type="PRINTS" id="PR00411">
    <property type="entry name" value="PNDRDTASEI"/>
</dbReference>
<accession>A0AAD9S952</accession>
<dbReference type="PRINTS" id="PR00368">
    <property type="entry name" value="FADPNR"/>
</dbReference>
<feature type="transmembrane region" description="Helical" evidence="5">
    <location>
        <begin position="206"/>
        <end position="227"/>
    </location>
</feature>
<feature type="transmembrane region" description="Helical" evidence="5">
    <location>
        <begin position="315"/>
        <end position="340"/>
    </location>
</feature>
<dbReference type="InterPro" id="IPR023753">
    <property type="entry name" value="FAD/NAD-binding_dom"/>
</dbReference>
<proteinExistence type="predicted"/>
<keyword evidence="4 5" id="KW-0472">Membrane</keyword>
<sequence length="1010" mass="109369">MEGQRYPHAPAPPGNNPARSRARNLIHDGFLFLKRQFSSSGEKVTGRRLLCVTLALMIGAFFGELDRQLLFTAIPKITTEFHSLDQAAWYQAAHDLARLAFLPIYGRVYTLFALKVTYCICIMISVTGSVVCATSATSQALIIGRAVQGCGHAGTNLGGFLIICQIVSKQKMPLFFSTIILMTGVAAAVGPPLGGIFAESSMTWRLGFFLSIAMALIVGSLIAFTFPEPVRVTSNYSFKARLKSTDPLSGILILASLTALFIALQWGGTRHPWSDPRVWGSLVGFATMAALFMFIQVKEKDRALVPIHILTNRTVGFACLYSFSIFMSMIVLAYYMPFYYQAARGLSPRQSGIHILALMVPDAVVALAAGAAVTFLGHYVPFMVASGAVVALGSSLLSQIDNNTPLIRIVGFQLIVAFGFGLGVQLPLSAIRNILEEPDVPAGEALALFCMSLGAALAVPMAQAIFMNTLSSRLASRLPTSSVAKIIRMGPSKVNADHMKEDIVHFVAESYGEAVTTAFYMSIAASALAMLAASAMQWRKLEKENTAVTGGVLSGRPLDDPVENHDHSKTADLVSVKMAAGDVIKILKFSFPFLVSYSLKRLRQRIVAIFHGLSYKPGPSPKNIVIIGGSFAGIFLAKRLCDSLPSGYKIILIEKNTHFHFPFVFPRFSVVGGHEAKAFIPYDEILYSGRKGVPEGIFERRCDAVVEVTSDSVRLVSGEVISFEFLAVATGTSSPRPSKLVSPDKHGACDELRDTQEQVRTAESIAVVGGGAVGVELVTDIKSWYPEKDVTLVHSRDRLLHGYGLRLHERVMEEMRKLDIKVRLGQRPRIIDDNDEKAGKNATLVFPDGQADKFGLVIPCTGQAPNTEFMKSTMSECISTETARILVAPSLQIKSNESTLDKMFALGDVAESGGPRMARAAELQSYIVASNIVSLIKSGKASNTYHPITAVEGAIKLTLGKQSAIALYSEDDSGDNALISVNGGHEDGDIRRCWNLLGAKYDKAVAEREQ</sequence>
<feature type="transmembrane region" description="Helical" evidence="5">
    <location>
        <begin position="44"/>
        <end position="62"/>
    </location>
</feature>
<evidence type="ECO:0000259" key="6">
    <source>
        <dbReference type="PROSITE" id="PS50850"/>
    </source>
</evidence>
<gene>
    <name evidence="7" type="ORF">N8I77_010823</name>
</gene>
<dbReference type="InterPro" id="IPR036259">
    <property type="entry name" value="MFS_trans_sf"/>
</dbReference>
<organism evidence="7 8">
    <name type="scientific">Phomopsis amygdali</name>
    <name type="common">Fusicoccum amygdali</name>
    <dbReference type="NCBI Taxonomy" id="1214568"/>
    <lineage>
        <taxon>Eukaryota</taxon>
        <taxon>Fungi</taxon>
        <taxon>Dikarya</taxon>
        <taxon>Ascomycota</taxon>
        <taxon>Pezizomycotina</taxon>
        <taxon>Sordariomycetes</taxon>
        <taxon>Sordariomycetidae</taxon>
        <taxon>Diaporthales</taxon>
        <taxon>Diaporthaceae</taxon>
        <taxon>Diaporthe</taxon>
    </lineage>
</organism>
<dbReference type="GO" id="GO:0005886">
    <property type="term" value="C:plasma membrane"/>
    <property type="evidence" value="ECO:0007669"/>
    <property type="project" value="TreeGrafter"/>
</dbReference>